<proteinExistence type="predicted"/>
<evidence type="ECO:0000259" key="8">
    <source>
        <dbReference type="PROSITE" id="PS50157"/>
    </source>
</evidence>
<dbReference type="PANTHER" id="PTHR24394:SF44">
    <property type="entry name" value="ZINC FINGER PROTEIN 271-LIKE"/>
    <property type="match status" value="1"/>
</dbReference>
<keyword evidence="5" id="KW-0862">Zinc</keyword>
<keyword evidence="4 7" id="KW-0863">Zinc-finger</keyword>
<dbReference type="SUPFAM" id="SSF57667">
    <property type="entry name" value="beta-beta-alpha zinc fingers"/>
    <property type="match status" value="1"/>
</dbReference>
<dbReference type="AlphaFoldDB" id="A0A9D4JPE6"/>
<gene>
    <name evidence="9" type="ORF">DPMN_119420</name>
</gene>
<dbReference type="PROSITE" id="PS00028">
    <property type="entry name" value="ZINC_FINGER_C2H2_1"/>
    <property type="match status" value="2"/>
</dbReference>
<comment type="subcellular location">
    <subcellularLocation>
        <location evidence="1">Nucleus</location>
    </subcellularLocation>
</comment>
<dbReference type="Pfam" id="PF00096">
    <property type="entry name" value="zf-C2H2"/>
    <property type="match status" value="2"/>
</dbReference>
<protein>
    <recommendedName>
        <fullName evidence="8">C2H2-type domain-containing protein</fullName>
    </recommendedName>
</protein>
<dbReference type="GO" id="GO:0008270">
    <property type="term" value="F:zinc ion binding"/>
    <property type="evidence" value="ECO:0007669"/>
    <property type="project" value="UniProtKB-KW"/>
</dbReference>
<comment type="caution">
    <text evidence="9">The sequence shown here is derived from an EMBL/GenBank/DDBJ whole genome shotgun (WGS) entry which is preliminary data.</text>
</comment>
<evidence type="ECO:0000256" key="6">
    <source>
        <dbReference type="ARBA" id="ARBA00023242"/>
    </source>
</evidence>
<dbReference type="GO" id="GO:0000981">
    <property type="term" value="F:DNA-binding transcription factor activity, RNA polymerase II-specific"/>
    <property type="evidence" value="ECO:0007669"/>
    <property type="project" value="TreeGrafter"/>
</dbReference>
<evidence type="ECO:0000256" key="1">
    <source>
        <dbReference type="ARBA" id="ARBA00004123"/>
    </source>
</evidence>
<dbReference type="SMART" id="SM00355">
    <property type="entry name" value="ZnF_C2H2"/>
    <property type="match status" value="2"/>
</dbReference>
<evidence type="ECO:0000256" key="5">
    <source>
        <dbReference type="ARBA" id="ARBA00022833"/>
    </source>
</evidence>
<keyword evidence="6" id="KW-0539">Nucleus</keyword>
<dbReference type="PROSITE" id="PS50157">
    <property type="entry name" value="ZINC_FINGER_C2H2_2"/>
    <property type="match status" value="2"/>
</dbReference>
<keyword evidence="3" id="KW-0677">Repeat</keyword>
<sequence length="147" mass="17182">MADSKQDSKHICQHCEASFDIKSNLIRHLKTHSVPSIKCDQCDKTFTLNQHLKRHKIQHDFYPVIPKYNDKEARLKPTERAILALNDKEVFDAELWNNVDNAEKQAKLLGGEMWRACLILPWGKYPGKSFKWFLENDIGWLLAEFSL</sequence>
<name>A0A9D4JPE6_DREPO</name>
<dbReference type="InterPro" id="IPR036236">
    <property type="entry name" value="Znf_C2H2_sf"/>
</dbReference>
<dbReference type="Proteomes" id="UP000828390">
    <property type="component" value="Unassembled WGS sequence"/>
</dbReference>
<dbReference type="Gene3D" id="3.30.160.60">
    <property type="entry name" value="Classic Zinc Finger"/>
    <property type="match status" value="2"/>
</dbReference>
<dbReference type="EMBL" id="JAIWYP010000005">
    <property type="protein sequence ID" value="KAH3817864.1"/>
    <property type="molecule type" value="Genomic_DNA"/>
</dbReference>
<feature type="domain" description="C2H2-type" evidence="8">
    <location>
        <begin position="10"/>
        <end position="33"/>
    </location>
</feature>
<evidence type="ECO:0000313" key="10">
    <source>
        <dbReference type="Proteomes" id="UP000828390"/>
    </source>
</evidence>
<keyword evidence="2" id="KW-0479">Metal-binding</keyword>
<evidence type="ECO:0000256" key="2">
    <source>
        <dbReference type="ARBA" id="ARBA00022723"/>
    </source>
</evidence>
<evidence type="ECO:0000256" key="3">
    <source>
        <dbReference type="ARBA" id="ARBA00022737"/>
    </source>
</evidence>
<reference evidence="9" key="1">
    <citation type="journal article" date="2019" name="bioRxiv">
        <title>The Genome of the Zebra Mussel, Dreissena polymorpha: A Resource for Invasive Species Research.</title>
        <authorList>
            <person name="McCartney M.A."/>
            <person name="Auch B."/>
            <person name="Kono T."/>
            <person name="Mallez S."/>
            <person name="Zhang Y."/>
            <person name="Obille A."/>
            <person name="Becker A."/>
            <person name="Abrahante J.E."/>
            <person name="Garbe J."/>
            <person name="Badalamenti J.P."/>
            <person name="Herman A."/>
            <person name="Mangelson H."/>
            <person name="Liachko I."/>
            <person name="Sullivan S."/>
            <person name="Sone E.D."/>
            <person name="Koren S."/>
            <person name="Silverstein K.A.T."/>
            <person name="Beckman K.B."/>
            <person name="Gohl D.M."/>
        </authorList>
    </citation>
    <scope>NUCLEOTIDE SEQUENCE</scope>
    <source>
        <strain evidence="9">Duluth1</strain>
        <tissue evidence="9">Whole animal</tissue>
    </source>
</reference>
<keyword evidence="10" id="KW-1185">Reference proteome</keyword>
<organism evidence="9 10">
    <name type="scientific">Dreissena polymorpha</name>
    <name type="common">Zebra mussel</name>
    <name type="synonym">Mytilus polymorpha</name>
    <dbReference type="NCBI Taxonomy" id="45954"/>
    <lineage>
        <taxon>Eukaryota</taxon>
        <taxon>Metazoa</taxon>
        <taxon>Spiralia</taxon>
        <taxon>Lophotrochozoa</taxon>
        <taxon>Mollusca</taxon>
        <taxon>Bivalvia</taxon>
        <taxon>Autobranchia</taxon>
        <taxon>Heteroconchia</taxon>
        <taxon>Euheterodonta</taxon>
        <taxon>Imparidentia</taxon>
        <taxon>Neoheterodontei</taxon>
        <taxon>Myida</taxon>
        <taxon>Dreissenoidea</taxon>
        <taxon>Dreissenidae</taxon>
        <taxon>Dreissena</taxon>
    </lineage>
</organism>
<evidence type="ECO:0000256" key="7">
    <source>
        <dbReference type="PROSITE-ProRule" id="PRU00042"/>
    </source>
</evidence>
<dbReference type="PANTHER" id="PTHR24394">
    <property type="entry name" value="ZINC FINGER PROTEIN"/>
    <property type="match status" value="1"/>
</dbReference>
<evidence type="ECO:0000313" key="9">
    <source>
        <dbReference type="EMBL" id="KAH3817864.1"/>
    </source>
</evidence>
<accession>A0A9D4JPE6</accession>
<feature type="domain" description="C2H2-type" evidence="8">
    <location>
        <begin position="37"/>
        <end position="59"/>
    </location>
</feature>
<evidence type="ECO:0000256" key="4">
    <source>
        <dbReference type="ARBA" id="ARBA00022771"/>
    </source>
</evidence>
<reference evidence="9" key="2">
    <citation type="submission" date="2020-11" db="EMBL/GenBank/DDBJ databases">
        <authorList>
            <person name="McCartney M.A."/>
            <person name="Auch B."/>
            <person name="Kono T."/>
            <person name="Mallez S."/>
            <person name="Becker A."/>
            <person name="Gohl D.M."/>
            <person name="Silverstein K.A.T."/>
            <person name="Koren S."/>
            <person name="Bechman K.B."/>
            <person name="Herman A."/>
            <person name="Abrahante J.E."/>
            <person name="Garbe J."/>
        </authorList>
    </citation>
    <scope>NUCLEOTIDE SEQUENCE</scope>
    <source>
        <strain evidence="9">Duluth1</strain>
        <tissue evidence="9">Whole animal</tissue>
    </source>
</reference>
<dbReference type="GO" id="GO:0005634">
    <property type="term" value="C:nucleus"/>
    <property type="evidence" value="ECO:0007669"/>
    <property type="project" value="UniProtKB-SubCell"/>
</dbReference>
<dbReference type="InterPro" id="IPR013087">
    <property type="entry name" value="Znf_C2H2_type"/>
</dbReference>